<protein>
    <submittedName>
        <fullName evidence="1">Uncharacterized protein</fullName>
    </submittedName>
</protein>
<dbReference type="Proteomes" id="UP000265768">
    <property type="component" value="Unassembled WGS sequence"/>
</dbReference>
<keyword evidence="2" id="KW-1185">Reference proteome</keyword>
<dbReference type="EMBL" id="QZEY01000008">
    <property type="protein sequence ID" value="RJL31007.1"/>
    <property type="molecule type" value="Genomic_DNA"/>
</dbReference>
<evidence type="ECO:0000313" key="1">
    <source>
        <dbReference type="EMBL" id="RJL31007.1"/>
    </source>
</evidence>
<proteinExistence type="predicted"/>
<gene>
    <name evidence="1" type="ORF">D5H75_22280</name>
</gene>
<accession>A0A3A4AYS8</accession>
<evidence type="ECO:0000313" key="2">
    <source>
        <dbReference type="Proteomes" id="UP000265768"/>
    </source>
</evidence>
<name>A0A3A4AYS8_9ACTN</name>
<reference evidence="1 2" key="1">
    <citation type="submission" date="2018-09" db="EMBL/GenBank/DDBJ databases">
        <title>YIM 75507 draft genome.</title>
        <authorList>
            <person name="Tang S."/>
            <person name="Feng Y."/>
        </authorList>
    </citation>
    <scope>NUCLEOTIDE SEQUENCE [LARGE SCALE GENOMIC DNA]</scope>
    <source>
        <strain evidence="1 2">YIM 75507</strain>
    </source>
</reference>
<sequence length="87" mass="9146">MAVSLYGEPGGAGEALAILSETGVPAGAPCWTASMVNDDDTTSVFLTTQIEGHAVFREYHGAGTFDLPALQPITLVTIKERTLYESS</sequence>
<dbReference type="AlphaFoldDB" id="A0A3A4AYS8"/>
<comment type="caution">
    <text evidence="1">The sequence shown here is derived from an EMBL/GenBank/DDBJ whole genome shotgun (WGS) entry which is preliminary data.</text>
</comment>
<organism evidence="1 2">
    <name type="scientific">Bailinhaonella thermotolerans</name>
    <dbReference type="NCBI Taxonomy" id="1070861"/>
    <lineage>
        <taxon>Bacteria</taxon>
        <taxon>Bacillati</taxon>
        <taxon>Actinomycetota</taxon>
        <taxon>Actinomycetes</taxon>
        <taxon>Streptosporangiales</taxon>
        <taxon>Streptosporangiaceae</taxon>
        <taxon>Bailinhaonella</taxon>
    </lineage>
</organism>